<feature type="compositionally biased region" description="Basic residues" evidence="2">
    <location>
        <begin position="1"/>
        <end position="17"/>
    </location>
</feature>
<comment type="caution">
    <text evidence="3">The sequence shown here is derived from an EMBL/GenBank/DDBJ whole genome shotgun (WGS) entry which is preliminary data.</text>
</comment>
<feature type="region of interest" description="Disordered" evidence="2">
    <location>
        <begin position="308"/>
        <end position="350"/>
    </location>
</feature>
<dbReference type="PANTHER" id="PTHR34409:SF1">
    <property type="entry name" value="MYB-LIKE DOMAIN-CONTAINING PROTEIN"/>
    <property type="match status" value="1"/>
</dbReference>
<evidence type="ECO:0000313" key="4">
    <source>
        <dbReference type="Proteomes" id="UP000030108"/>
    </source>
</evidence>
<evidence type="ECO:0000313" key="3">
    <source>
        <dbReference type="EMBL" id="EUC57488.1"/>
    </source>
</evidence>
<dbReference type="PANTHER" id="PTHR34409">
    <property type="entry name" value="SET DOMAIN-CONTAINING PROTEIN"/>
    <property type="match status" value="1"/>
</dbReference>
<dbReference type="Proteomes" id="UP000030108">
    <property type="component" value="Unassembled WGS sequence"/>
</dbReference>
<organism evidence="3 4">
    <name type="scientific">Rhizoctonia solani AG-3 Rhs1AP</name>
    <dbReference type="NCBI Taxonomy" id="1086054"/>
    <lineage>
        <taxon>Eukaryota</taxon>
        <taxon>Fungi</taxon>
        <taxon>Dikarya</taxon>
        <taxon>Basidiomycota</taxon>
        <taxon>Agaricomycotina</taxon>
        <taxon>Agaricomycetes</taxon>
        <taxon>Cantharellales</taxon>
        <taxon>Ceratobasidiaceae</taxon>
        <taxon>Rhizoctonia</taxon>
    </lineage>
</organism>
<proteinExistence type="predicted"/>
<feature type="region of interest" description="Disordered" evidence="2">
    <location>
        <begin position="1"/>
        <end position="27"/>
    </location>
</feature>
<feature type="non-terminal residue" evidence="3">
    <location>
        <position position="350"/>
    </location>
</feature>
<feature type="compositionally biased region" description="Polar residues" evidence="2">
    <location>
        <begin position="138"/>
        <end position="147"/>
    </location>
</feature>
<name>X8J597_9AGAM</name>
<keyword evidence="1" id="KW-0175">Coiled coil</keyword>
<evidence type="ECO:0000256" key="1">
    <source>
        <dbReference type="SAM" id="Coils"/>
    </source>
</evidence>
<feature type="region of interest" description="Disordered" evidence="2">
    <location>
        <begin position="127"/>
        <end position="159"/>
    </location>
</feature>
<dbReference type="AlphaFoldDB" id="X8J597"/>
<gene>
    <name evidence="3" type="ORF">RSOL_223480</name>
</gene>
<evidence type="ECO:0000256" key="2">
    <source>
        <dbReference type="SAM" id="MobiDB-lite"/>
    </source>
</evidence>
<protein>
    <submittedName>
        <fullName evidence="3">Uncharacterized protein</fullName>
    </submittedName>
</protein>
<sequence length="350" mass="39149">MAPKKSQKARGKARAHRTPSPSPPLSLRLACRRGRRAGAVTYSPSELRLLLKLVRKYRPRSASDWAAIEAGYNTSVPASRERRAMNLRMRFDKLVRMPKPTGNPEANLLHEQAVEIDRELEGMEYTRVLDDSPPPPSNTDTIQLSSDSEPEILDTPAAPPLSQSRVAATVEHKAAPAPTFRAVTRKAHPGSRPVQSRNPLDAATAHLASILSPESEQESINRQREDDIGRLTILALNDTIRDLRAELSQERQRSHALENELRNREMQRQVAVQVREQLRQLTLTRRSDIVPSRSPVLSSEVLRLSSNEPFDEPFWSKTPPRRTSGEAHPSWMPGPPPERSDASGSGIRRS</sequence>
<feature type="coiled-coil region" evidence="1">
    <location>
        <begin position="233"/>
        <end position="267"/>
    </location>
</feature>
<dbReference type="EMBL" id="JATN01000322">
    <property type="protein sequence ID" value="EUC57488.1"/>
    <property type="molecule type" value="Genomic_DNA"/>
</dbReference>
<reference evidence="4" key="1">
    <citation type="journal article" date="2014" name="Genome Announc.">
        <title>Draft genome sequence of the plant-pathogenic soil fungus Rhizoctonia solani anastomosis group 3 strain Rhs1AP.</title>
        <authorList>
            <person name="Cubeta M.A."/>
            <person name="Thomas E."/>
            <person name="Dean R.A."/>
            <person name="Jabaji S."/>
            <person name="Neate S.M."/>
            <person name="Tavantzis S."/>
            <person name="Toda T."/>
            <person name="Vilgalys R."/>
            <person name="Bharathan N."/>
            <person name="Fedorova-Abrams N."/>
            <person name="Pakala S.B."/>
            <person name="Pakala S.M."/>
            <person name="Zafar N."/>
            <person name="Joardar V."/>
            <person name="Losada L."/>
            <person name="Nierman W.C."/>
        </authorList>
    </citation>
    <scope>NUCLEOTIDE SEQUENCE [LARGE SCALE GENOMIC DNA]</scope>
    <source>
        <strain evidence="4">AG-3</strain>
    </source>
</reference>
<accession>X8J597</accession>